<sequence>MNKYENLNVKKTGAIVEVEIDRKDGRNALSIELMKELTSCAHSIKVNTEVQCIILSGQGDSFSVGADLKDTSMSEFSKTSLQRREMLKTGPDMCQAWESLEQITIASIEGYCIGGALALAVSCDFRVASKGAIFRLPEIPLGMNMSWQSIPRLNALIGPAATKELVILGEEINGTTAFDWHLTQRLVNKGESKTASLEIAKKVEALPPLPVRMSKISINAVANALNYTSSFMDRDQFQLTSLTEDQREAIKSFFEKRDGKFKGE</sequence>
<dbReference type="PROSITE" id="PS00166">
    <property type="entry name" value="ENOYL_COA_HYDRATASE"/>
    <property type="match status" value="1"/>
</dbReference>
<name>A0A381URT3_9ZZZZ</name>
<protein>
    <recommendedName>
        <fullName evidence="3">Enoyl-CoA hydratase</fullName>
    </recommendedName>
</protein>
<dbReference type="InterPro" id="IPR018376">
    <property type="entry name" value="Enoyl-CoA_hyd/isom_CS"/>
</dbReference>
<dbReference type="InterPro" id="IPR029045">
    <property type="entry name" value="ClpP/crotonase-like_dom_sf"/>
</dbReference>
<dbReference type="InterPro" id="IPR001753">
    <property type="entry name" value="Enoyl-CoA_hydra/iso"/>
</dbReference>
<proteinExistence type="inferred from homology"/>
<dbReference type="PANTHER" id="PTHR11941">
    <property type="entry name" value="ENOYL-COA HYDRATASE-RELATED"/>
    <property type="match status" value="1"/>
</dbReference>
<dbReference type="SUPFAM" id="SSF52096">
    <property type="entry name" value="ClpP/crotonase"/>
    <property type="match status" value="1"/>
</dbReference>
<dbReference type="GO" id="GO:0003824">
    <property type="term" value="F:catalytic activity"/>
    <property type="evidence" value="ECO:0007669"/>
    <property type="project" value="InterPro"/>
</dbReference>
<organism evidence="2">
    <name type="scientific">marine metagenome</name>
    <dbReference type="NCBI Taxonomy" id="408172"/>
    <lineage>
        <taxon>unclassified sequences</taxon>
        <taxon>metagenomes</taxon>
        <taxon>ecological metagenomes</taxon>
    </lineage>
</organism>
<gene>
    <name evidence="2" type="ORF">METZ01_LOCUS83729</name>
</gene>
<dbReference type="CDD" id="cd06558">
    <property type="entry name" value="crotonase-like"/>
    <property type="match status" value="1"/>
</dbReference>
<dbReference type="EMBL" id="UINC01007000">
    <property type="protein sequence ID" value="SVA30875.1"/>
    <property type="molecule type" value="Genomic_DNA"/>
</dbReference>
<evidence type="ECO:0000256" key="1">
    <source>
        <dbReference type="ARBA" id="ARBA00005254"/>
    </source>
</evidence>
<dbReference type="PANTHER" id="PTHR11941:SF54">
    <property type="entry name" value="ENOYL-COA HYDRATASE, MITOCHONDRIAL"/>
    <property type="match status" value="1"/>
</dbReference>
<evidence type="ECO:0000313" key="2">
    <source>
        <dbReference type="EMBL" id="SVA30875.1"/>
    </source>
</evidence>
<dbReference type="Pfam" id="PF00378">
    <property type="entry name" value="ECH_1"/>
    <property type="match status" value="1"/>
</dbReference>
<dbReference type="GO" id="GO:0006635">
    <property type="term" value="P:fatty acid beta-oxidation"/>
    <property type="evidence" value="ECO:0007669"/>
    <property type="project" value="TreeGrafter"/>
</dbReference>
<evidence type="ECO:0008006" key="3">
    <source>
        <dbReference type="Google" id="ProtNLM"/>
    </source>
</evidence>
<accession>A0A381URT3</accession>
<comment type="similarity">
    <text evidence="1">Belongs to the enoyl-CoA hydratase/isomerase family.</text>
</comment>
<dbReference type="AlphaFoldDB" id="A0A381URT3"/>
<dbReference type="Gene3D" id="3.90.226.10">
    <property type="entry name" value="2-enoyl-CoA Hydratase, Chain A, domain 1"/>
    <property type="match status" value="1"/>
</dbReference>
<reference evidence="2" key="1">
    <citation type="submission" date="2018-05" db="EMBL/GenBank/DDBJ databases">
        <authorList>
            <person name="Lanie J.A."/>
            <person name="Ng W.-L."/>
            <person name="Kazmierczak K.M."/>
            <person name="Andrzejewski T.M."/>
            <person name="Davidsen T.M."/>
            <person name="Wayne K.J."/>
            <person name="Tettelin H."/>
            <person name="Glass J.I."/>
            <person name="Rusch D."/>
            <person name="Podicherti R."/>
            <person name="Tsui H.-C.T."/>
            <person name="Winkler M.E."/>
        </authorList>
    </citation>
    <scope>NUCLEOTIDE SEQUENCE</scope>
</reference>